<reference evidence="1 2" key="1">
    <citation type="journal article" date="2019" name="Sci. Rep.">
        <title>A high-quality genome of Eragrostis curvula grass provides insights into Poaceae evolution and supports new strategies to enhance forage quality.</title>
        <authorList>
            <person name="Carballo J."/>
            <person name="Santos B.A.C.M."/>
            <person name="Zappacosta D."/>
            <person name="Garbus I."/>
            <person name="Selva J.P."/>
            <person name="Gallo C.A."/>
            <person name="Diaz A."/>
            <person name="Albertini E."/>
            <person name="Caccamo M."/>
            <person name="Echenique V."/>
        </authorList>
    </citation>
    <scope>NUCLEOTIDE SEQUENCE [LARGE SCALE GENOMIC DNA]</scope>
    <source>
        <strain evidence="2">cv. Victoria</strain>
        <tissue evidence="1">Leaf</tissue>
    </source>
</reference>
<comment type="caution">
    <text evidence="1">The sequence shown here is derived from an EMBL/GenBank/DDBJ whole genome shotgun (WGS) entry which is preliminary data.</text>
</comment>
<dbReference type="EMBL" id="RWGY01000029">
    <property type="protein sequence ID" value="TVU20019.1"/>
    <property type="molecule type" value="Genomic_DNA"/>
</dbReference>
<name>A0A5J9U8H8_9POAL</name>
<gene>
    <name evidence="1" type="ORF">EJB05_36205</name>
</gene>
<keyword evidence="2" id="KW-1185">Reference proteome</keyword>
<dbReference type="Proteomes" id="UP000324897">
    <property type="component" value="Chromosome 7"/>
</dbReference>
<sequence length="112" mass="12503">MRLLLPKLRRVRRGGGGCFRPRRRRWDACELLAHWEAAAGRCCSGGKLREQGRRGEQLLLRRGRRAGGRGYGYFSCDYSGVAGCDLKDCIGLVFIFQAPSISPCGRSQILQS</sequence>
<organism evidence="1 2">
    <name type="scientific">Eragrostis curvula</name>
    <name type="common">weeping love grass</name>
    <dbReference type="NCBI Taxonomy" id="38414"/>
    <lineage>
        <taxon>Eukaryota</taxon>
        <taxon>Viridiplantae</taxon>
        <taxon>Streptophyta</taxon>
        <taxon>Embryophyta</taxon>
        <taxon>Tracheophyta</taxon>
        <taxon>Spermatophyta</taxon>
        <taxon>Magnoliopsida</taxon>
        <taxon>Liliopsida</taxon>
        <taxon>Poales</taxon>
        <taxon>Poaceae</taxon>
        <taxon>PACMAD clade</taxon>
        <taxon>Chloridoideae</taxon>
        <taxon>Eragrostideae</taxon>
        <taxon>Eragrostidinae</taxon>
        <taxon>Eragrostis</taxon>
    </lineage>
</organism>
<accession>A0A5J9U8H8</accession>
<protein>
    <submittedName>
        <fullName evidence="1">Uncharacterized protein</fullName>
    </submittedName>
</protein>
<dbReference type="Gramene" id="TVU20019">
    <property type="protein sequence ID" value="TVU20019"/>
    <property type="gene ID" value="EJB05_36205"/>
</dbReference>
<proteinExistence type="predicted"/>
<evidence type="ECO:0000313" key="1">
    <source>
        <dbReference type="EMBL" id="TVU20019.1"/>
    </source>
</evidence>
<evidence type="ECO:0000313" key="2">
    <source>
        <dbReference type="Proteomes" id="UP000324897"/>
    </source>
</evidence>
<dbReference type="AlphaFoldDB" id="A0A5J9U8H8"/>